<dbReference type="Gene3D" id="3.90.550.10">
    <property type="entry name" value="Spore Coat Polysaccharide Biosynthesis Protein SpsA, Chain A"/>
    <property type="match status" value="1"/>
</dbReference>
<dbReference type="InterPro" id="IPR029044">
    <property type="entry name" value="Nucleotide-diphossugar_trans"/>
</dbReference>
<evidence type="ECO:0000259" key="1">
    <source>
        <dbReference type="Pfam" id="PF00483"/>
    </source>
</evidence>
<sequence length="351" mass="38620">MISACAEMTNIKKMKIIVPMAGRGSRLRPHTLTVPKPLIPVAGKPIVHRLVEDIAKVLDQPIDEIAFILGDPAFFGDDVVESLEKLAKSLNAKASIYRQDQPLGTGHAIMSAKESLSGPAVVAYADTLIKADFKLDKDADAVIWTKKVSNPEAFGVVNLNEKDEIIELVEKPKEFVSDQAVIGIYYFKDIAVLKEKLEEVLNENLMHGGEYQINDGIKKMMAEDRIFKTGTVDEWMDCGNKNVTVETNGRMLNFLHQDGEKLISDSVKITNSEITEPCYIGENVELVNAKIGPNVSVGDGTKITDAEVKNSLIQTFAEVRNAKLDNAMIGNFAKFDGNFTQISIGDYSTLE</sequence>
<dbReference type="Proteomes" id="UP000190230">
    <property type="component" value="Unassembled WGS sequence"/>
</dbReference>
<proteinExistence type="predicted"/>
<name>A0A1T5BYS5_9FLAO</name>
<reference evidence="3" key="1">
    <citation type="submission" date="2017-02" db="EMBL/GenBank/DDBJ databases">
        <authorList>
            <person name="Varghese N."/>
            <person name="Submissions S."/>
        </authorList>
    </citation>
    <scope>NUCLEOTIDE SEQUENCE [LARGE SCALE GENOMIC DNA]</scope>
    <source>
        <strain evidence="3">DSM 23405</strain>
    </source>
</reference>
<evidence type="ECO:0000313" key="2">
    <source>
        <dbReference type="EMBL" id="SKB52285.1"/>
    </source>
</evidence>
<feature type="domain" description="Nucleotidyl transferase" evidence="1">
    <location>
        <begin position="20"/>
        <end position="246"/>
    </location>
</feature>
<dbReference type="SUPFAM" id="SSF53448">
    <property type="entry name" value="Nucleotide-diphospho-sugar transferases"/>
    <property type="match status" value="1"/>
</dbReference>
<accession>A0A1T5BYS5</accession>
<dbReference type="EMBL" id="FUYY01000002">
    <property type="protein sequence ID" value="SKB52285.1"/>
    <property type="molecule type" value="Genomic_DNA"/>
</dbReference>
<dbReference type="PANTHER" id="PTHR42883:SF2">
    <property type="entry name" value="THYMIDYLYLTRANSFERASE"/>
    <property type="match status" value="1"/>
</dbReference>
<keyword evidence="2" id="KW-0808">Transferase</keyword>
<organism evidence="2 3">
    <name type="scientific">Salegentibacter holothuriorum</name>
    <dbReference type="NCBI Taxonomy" id="241145"/>
    <lineage>
        <taxon>Bacteria</taxon>
        <taxon>Pseudomonadati</taxon>
        <taxon>Bacteroidota</taxon>
        <taxon>Flavobacteriia</taxon>
        <taxon>Flavobacteriales</taxon>
        <taxon>Flavobacteriaceae</taxon>
        <taxon>Salegentibacter</taxon>
    </lineage>
</organism>
<dbReference type="GO" id="GO:0016740">
    <property type="term" value="F:transferase activity"/>
    <property type="evidence" value="ECO:0007669"/>
    <property type="project" value="UniProtKB-KW"/>
</dbReference>
<keyword evidence="3" id="KW-1185">Reference proteome</keyword>
<evidence type="ECO:0000313" key="3">
    <source>
        <dbReference type="Proteomes" id="UP000190230"/>
    </source>
</evidence>
<dbReference type="CDD" id="cd04181">
    <property type="entry name" value="NTP_transferase"/>
    <property type="match status" value="1"/>
</dbReference>
<gene>
    <name evidence="2" type="ORF">SAMN05660776_1618</name>
</gene>
<dbReference type="Pfam" id="PF00483">
    <property type="entry name" value="NTP_transferase"/>
    <property type="match status" value="1"/>
</dbReference>
<dbReference type="STRING" id="241145.SAMN05660776_1618"/>
<dbReference type="Gene3D" id="2.160.10.10">
    <property type="entry name" value="Hexapeptide repeat proteins"/>
    <property type="match status" value="1"/>
</dbReference>
<dbReference type="PANTHER" id="PTHR42883">
    <property type="entry name" value="GLUCOSE-1-PHOSPHATE THYMIDYLTRANSFERASE"/>
    <property type="match status" value="1"/>
</dbReference>
<protein>
    <submittedName>
        <fullName evidence="2">Glucose-1-phosphate thymidylyltransferase</fullName>
    </submittedName>
</protein>
<dbReference type="AlphaFoldDB" id="A0A1T5BYS5"/>
<dbReference type="InterPro" id="IPR005835">
    <property type="entry name" value="NTP_transferase_dom"/>
</dbReference>